<dbReference type="GO" id="GO:0005524">
    <property type="term" value="F:ATP binding"/>
    <property type="evidence" value="ECO:0007669"/>
    <property type="project" value="UniProtKB-KW"/>
</dbReference>
<dbReference type="EMBL" id="VGIY01000078">
    <property type="protein sequence ID" value="MBM3317124.1"/>
    <property type="molecule type" value="Genomic_DNA"/>
</dbReference>
<evidence type="ECO:0000256" key="3">
    <source>
        <dbReference type="ARBA" id="ARBA00022840"/>
    </source>
</evidence>
<keyword evidence="3" id="KW-0067">ATP-binding</keyword>
<dbReference type="SUPFAM" id="SSF53067">
    <property type="entry name" value="Actin-like ATPase domain"/>
    <property type="match status" value="1"/>
</dbReference>
<protein>
    <submittedName>
        <fullName evidence="4">Hsp70 family protein</fullName>
    </submittedName>
</protein>
<dbReference type="Pfam" id="PF00012">
    <property type="entry name" value="HSP70"/>
    <property type="match status" value="1"/>
</dbReference>
<dbReference type="PROSITE" id="PS01036">
    <property type="entry name" value="HSP70_3"/>
    <property type="match status" value="1"/>
</dbReference>
<dbReference type="InterPro" id="IPR013126">
    <property type="entry name" value="Hsp_70_fam"/>
</dbReference>
<evidence type="ECO:0000256" key="2">
    <source>
        <dbReference type="ARBA" id="ARBA00022741"/>
    </source>
</evidence>
<dbReference type="Proteomes" id="UP000748308">
    <property type="component" value="Unassembled WGS sequence"/>
</dbReference>
<dbReference type="Gene3D" id="2.60.34.10">
    <property type="entry name" value="Substrate Binding Domain Of DNAk, Chain A, domain 1"/>
    <property type="match status" value="1"/>
</dbReference>
<proteinExistence type="inferred from homology"/>
<name>A0A937XAP6_UNCEI</name>
<dbReference type="PANTHER" id="PTHR19375">
    <property type="entry name" value="HEAT SHOCK PROTEIN 70KDA"/>
    <property type="match status" value="1"/>
</dbReference>
<dbReference type="AlphaFoldDB" id="A0A937XAP6"/>
<comment type="caution">
    <text evidence="4">The sequence shown here is derived from an EMBL/GenBank/DDBJ whole genome shotgun (WGS) entry which is preliminary data.</text>
</comment>
<reference evidence="4" key="1">
    <citation type="submission" date="2019-03" db="EMBL/GenBank/DDBJ databases">
        <title>Lake Tanganyika Metagenome-Assembled Genomes (MAGs).</title>
        <authorList>
            <person name="Tran P."/>
        </authorList>
    </citation>
    <scope>NUCLEOTIDE SEQUENCE</scope>
    <source>
        <strain evidence="4">M_DeepCast_400m_m2_100</strain>
    </source>
</reference>
<dbReference type="InterPro" id="IPR029047">
    <property type="entry name" value="HSP70_peptide-bd_sf"/>
</dbReference>
<dbReference type="Gene3D" id="3.30.420.40">
    <property type="match status" value="2"/>
</dbReference>
<evidence type="ECO:0000313" key="4">
    <source>
        <dbReference type="EMBL" id="MBM3317124.1"/>
    </source>
</evidence>
<dbReference type="InterPro" id="IPR018181">
    <property type="entry name" value="Heat_shock_70_CS"/>
</dbReference>
<evidence type="ECO:0000256" key="1">
    <source>
        <dbReference type="ARBA" id="ARBA00007381"/>
    </source>
</evidence>
<evidence type="ECO:0000313" key="5">
    <source>
        <dbReference type="Proteomes" id="UP000748308"/>
    </source>
</evidence>
<organism evidence="4 5">
    <name type="scientific">Eiseniibacteriota bacterium</name>
    <dbReference type="NCBI Taxonomy" id="2212470"/>
    <lineage>
        <taxon>Bacteria</taxon>
        <taxon>Candidatus Eiseniibacteriota</taxon>
    </lineage>
</organism>
<dbReference type="PRINTS" id="PR00301">
    <property type="entry name" value="HEATSHOCK70"/>
</dbReference>
<dbReference type="InterPro" id="IPR043129">
    <property type="entry name" value="ATPase_NBD"/>
</dbReference>
<accession>A0A937XAP6</accession>
<sequence>MTPEQIDHVILVGGSSYIPLVRKSLAEVFGEAKLVTTVDPLRSVAFGAALLAAKLVANPECSMVTPEVTEVHYGTQTQGDKFEVIIPRGTTIPTPEPLTRCFRVSVHGLRRIGLPIYAGHDQVASRNELLATLWLELPENLPAGTPVEISFGLDRDGILEFRASLSDGSGTAIVTYLGRGASRDRWERKVDRLLRLKHALRSQVTVETEQRWQGLYARAIQALSGNDLHAAEGCAAEMEELLQYVRRSQG</sequence>
<comment type="similarity">
    <text evidence="1">Belongs to the heat shock protein 70 family.</text>
</comment>
<dbReference type="SUPFAM" id="SSF100920">
    <property type="entry name" value="Heat shock protein 70kD (HSP70), peptide-binding domain"/>
    <property type="match status" value="1"/>
</dbReference>
<dbReference type="GO" id="GO:0140662">
    <property type="term" value="F:ATP-dependent protein folding chaperone"/>
    <property type="evidence" value="ECO:0007669"/>
    <property type="project" value="InterPro"/>
</dbReference>
<keyword evidence="2" id="KW-0547">Nucleotide-binding</keyword>
<gene>
    <name evidence="4" type="ORF">FJY75_04645</name>
</gene>